<dbReference type="EMBL" id="SRPR01000092">
    <property type="protein sequence ID" value="KAG5960798.1"/>
    <property type="molecule type" value="Genomic_DNA"/>
</dbReference>
<proteinExistence type="predicted"/>
<sequence>MDSAQDEFITAESTIPDGGPPRLKSNNQAMLLRDNFRKSHTVITSEFSNWRNFDASWDPKTTTKQKRTDRIANRLKDYVDRHWRPSGKSADEDDDTFEG</sequence>
<evidence type="ECO:0008006" key="4">
    <source>
        <dbReference type="Google" id="ProtNLM"/>
    </source>
</evidence>
<accession>A0ABQ7PDW4</accession>
<organism evidence="2 3">
    <name type="scientific">Claviceps arundinis</name>
    <dbReference type="NCBI Taxonomy" id="1623583"/>
    <lineage>
        <taxon>Eukaryota</taxon>
        <taxon>Fungi</taxon>
        <taxon>Dikarya</taxon>
        <taxon>Ascomycota</taxon>
        <taxon>Pezizomycotina</taxon>
        <taxon>Sordariomycetes</taxon>
        <taxon>Hypocreomycetidae</taxon>
        <taxon>Hypocreales</taxon>
        <taxon>Clavicipitaceae</taxon>
        <taxon>Claviceps</taxon>
    </lineage>
</organism>
<evidence type="ECO:0000313" key="2">
    <source>
        <dbReference type="EMBL" id="KAG5960798.1"/>
    </source>
</evidence>
<protein>
    <recommendedName>
        <fullName evidence="4">ASX DEUBAD domain-containing protein</fullName>
    </recommendedName>
</protein>
<evidence type="ECO:0000256" key="1">
    <source>
        <dbReference type="SAM" id="MobiDB-lite"/>
    </source>
</evidence>
<reference evidence="2 3" key="1">
    <citation type="journal article" date="2020" name="bioRxiv">
        <title>Whole genome comparisons of ergot fungi reveals the divergence and evolution of species within the genus Claviceps are the result of varying mechanisms driving genome evolution and host range expansion.</title>
        <authorList>
            <person name="Wyka S.A."/>
            <person name="Mondo S.J."/>
            <person name="Liu M."/>
            <person name="Dettman J."/>
            <person name="Nalam V."/>
            <person name="Broders K.D."/>
        </authorList>
    </citation>
    <scope>NUCLEOTIDE SEQUENCE [LARGE SCALE GENOMIC DNA]</scope>
    <source>
        <strain evidence="2 3">LM583</strain>
    </source>
</reference>
<name>A0ABQ7PDW4_9HYPO</name>
<evidence type="ECO:0000313" key="3">
    <source>
        <dbReference type="Proteomes" id="UP000742024"/>
    </source>
</evidence>
<dbReference type="Proteomes" id="UP000742024">
    <property type="component" value="Unassembled WGS sequence"/>
</dbReference>
<feature type="region of interest" description="Disordered" evidence="1">
    <location>
        <begin position="1"/>
        <end position="24"/>
    </location>
</feature>
<keyword evidence="3" id="KW-1185">Reference proteome</keyword>
<comment type="caution">
    <text evidence="2">The sequence shown here is derived from an EMBL/GenBank/DDBJ whole genome shotgun (WGS) entry which is preliminary data.</text>
</comment>
<gene>
    <name evidence="2" type="ORF">E4U57_008049</name>
</gene>